<proteinExistence type="predicted"/>
<accession>A0AAV2PDT7</accession>
<keyword evidence="2" id="KW-1185">Reference proteome</keyword>
<organism evidence="1 2">
    <name type="scientific">Lasius platythorax</name>
    <dbReference type="NCBI Taxonomy" id="488582"/>
    <lineage>
        <taxon>Eukaryota</taxon>
        <taxon>Metazoa</taxon>
        <taxon>Ecdysozoa</taxon>
        <taxon>Arthropoda</taxon>
        <taxon>Hexapoda</taxon>
        <taxon>Insecta</taxon>
        <taxon>Pterygota</taxon>
        <taxon>Neoptera</taxon>
        <taxon>Endopterygota</taxon>
        <taxon>Hymenoptera</taxon>
        <taxon>Apocrita</taxon>
        <taxon>Aculeata</taxon>
        <taxon>Formicoidea</taxon>
        <taxon>Formicidae</taxon>
        <taxon>Formicinae</taxon>
        <taxon>Lasius</taxon>
        <taxon>Lasius</taxon>
    </lineage>
</organism>
<reference evidence="1" key="1">
    <citation type="submission" date="2024-04" db="EMBL/GenBank/DDBJ databases">
        <authorList>
            <consortium name="Molecular Ecology Group"/>
        </authorList>
    </citation>
    <scope>NUCLEOTIDE SEQUENCE</scope>
</reference>
<sequence length="96" mass="11144">MKVDFISRAHLMLNARRGYAQATSTSSDYFNETLGYSCVEQEQMQFVSEGLEIPLTRAEAMQKLRQRLVDDYSELLHNVSSCHLPAARKIMQRRFQ</sequence>
<protein>
    <submittedName>
        <fullName evidence="1">Uncharacterized protein</fullName>
    </submittedName>
</protein>
<dbReference type="EMBL" id="OZ034832">
    <property type="protein sequence ID" value="CAL1689265.1"/>
    <property type="molecule type" value="Genomic_DNA"/>
</dbReference>
<dbReference type="AlphaFoldDB" id="A0AAV2PDT7"/>
<evidence type="ECO:0000313" key="2">
    <source>
        <dbReference type="Proteomes" id="UP001497644"/>
    </source>
</evidence>
<gene>
    <name evidence="1" type="ORF">LPLAT_LOCUS14225</name>
</gene>
<evidence type="ECO:0000313" key="1">
    <source>
        <dbReference type="EMBL" id="CAL1689265.1"/>
    </source>
</evidence>
<name>A0AAV2PDT7_9HYME</name>
<dbReference type="Proteomes" id="UP001497644">
    <property type="component" value="Chromosome 9"/>
</dbReference>